<sequence length="63" mass="6837">MPAAGAAPAGDRGVTPADAPVRFAALIRIHLLRHQAFVEKDKSLRRGMLSFDVTPKLRSVPKM</sequence>
<accession>A0A136PXM6</accession>
<reference evidence="1 2" key="1">
    <citation type="submission" date="2016-01" db="EMBL/GenBank/DDBJ databases">
        <title>Whole genome sequence and analysis of Micromonospora rosaria DSM 803, which can produce antibacterial substance rosamicin.</title>
        <authorList>
            <person name="Yang H."/>
            <person name="He X."/>
            <person name="Zhu D."/>
        </authorList>
    </citation>
    <scope>NUCLEOTIDE SEQUENCE [LARGE SCALE GENOMIC DNA]</scope>
    <source>
        <strain evidence="1 2">DSM 803</strain>
    </source>
</reference>
<evidence type="ECO:0000313" key="2">
    <source>
        <dbReference type="Proteomes" id="UP000070620"/>
    </source>
</evidence>
<name>A0A136PXM6_9ACTN</name>
<comment type="caution">
    <text evidence="1">The sequence shown here is derived from an EMBL/GenBank/DDBJ whole genome shotgun (WGS) entry which is preliminary data.</text>
</comment>
<dbReference type="EMBL" id="LRQV01000007">
    <property type="protein sequence ID" value="KXK63229.1"/>
    <property type="molecule type" value="Genomic_DNA"/>
</dbReference>
<organism evidence="1 2">
    <name type="scientific">Micromonospora rosaria</name>
    <dbReference type="NCBI Taxonomy" id="47874"/>
    <lineage>
        <taxon>Bacteria</taxon>
        <taxon>Bacillati</taxon>
        <taxon>Actinomycetota</taxon>
        <taxon>Actinomycetes</taxon>
        <taxon>Micromonosporales</taxon>
        <taxon>Micromonosporaceae</taxon>
        <taxon>Micromonospora</taxon>
    </lineage>
</organism>
<protein>
    <submittedName>
        <fullName evidence="1">Uncharacterized protein</fullName>
    </submittedName>
</protein>
<keyword evidence="2" id="KW-1185">Reference proteome</keyword>
<evidence type="ECO:0000313" key="1">
    <source>
        <dbReference type="EMBL" id="KXK63229.1"/>
    </source>
</evidence>
<proteinExistence type="predicted"/>
<dbReference type="AlphaFoldDB" id="A0A136PXM6"/>
<dbReference type="Proteomes" id="UP000070620">
    <property type="component" value="Unassembled WGS sequence"/>
</dbReference>
<gene>
    <name evidence="1" type="ORF">AWW66_03755</name>
</gene>